<gene>
    <name evidence="1" type="ORF">SAMN06265218_101296</name>
</gene>
<proteinExistence type="predicted"/>
<dbReference type="AlphaFoldDB" id="A0A521AR23"/>
<name>A0A521AR23_9BACT</name>
<protein>
    <submittedName>
        <fullName evidence="1">Uncharacterized protein</fullName>
    </submittedName>
</protein>
<evidence type="ECO:0000313" key="1">
    <source>
        <dbReference type="EMBL" id="SMO37235.1"/>
    </source>
</evidence>
<accession>A0A521AR23</accession>
<reference evidence="1 2" key="1">
    <citation type="submission" date="2017-05" db="EMBL/GenBank/DDBJ databases">
        <authorList>
            <person name="Varghese N."/>
            <person name="Submissions S."/>
        </authorList>
    </citation>
    <scope>NUCLEOTIDE SEQUENCE [LARGE SCALE GENOMIC DNA]</scope>
    <source>
        <strain evidence="1 2">DSM 21194</strain>
    </source>
</reference>
<keyword evidence="2" id="KW-1185">Reference proteome</keyword>
<organism evidence="1 2">
    <name type="scientific">Fodinibius sediminis</name>
    <dbReference type="NCBI Taxonomy" id="1214077"/>
    <lineage>
        <taxon>Bacteria</taxon>
        <taxon>Pseudomonadati</taxon>
        <taxon>Balneolota</taxon>
        <taxon>Balneolia</taxon>
        <taxon>Balneolales</taxon>
        <taxon>Balneolaceae</taxon>
        <taxon>Fodinibius</taxon>
    </lineage>
</organism>
<sequence>MNNYPFVNDEVDELSSESLRKVNGGVVLVSTKVIEIGVAFVSGFVGCWAQEEIKEAAAE</sequence>
<dbReference type="EMBL" id="FXTH01000001">
    <property type="protein sequence ID" value="SMO37235.1"/>
    <property type="molecule type" value="Genomic_DNA"/>
</dbReference>
<dbReference type="Proteomes" id="UP000317593">
    <property type="component" value="Unassembled WGS sequence"/>
</dbReference>
<evidence type="ECO:0000313" key="2">
    <source>
        <dbReference type="Proteomes" id="UP000317593"/>
    </source>
</evidence>
<dbReference type="RefSeq" id="WP_142712754.1">
    <property type="nucleotide sequence ID" value="NZ_FXTH01000001.1"/>
</dbReference>